<dbReference type="GO" id="GO:0052621">
    <property type="term" value="F:diguanylate cyclase activity"/>
    <property type="evidence" value="ECO:0007669"/>
    <property type="project" value="UniProtKB-EC"/>
</dbReference>
<keyword evidence="4" id="KW-1133">Transmembrane helix</keyword>
<keyword evidence="7" id="KW-1185">Reference proteome</keyword>
<dbReference type="RefSeq" id="WP_183384844.1">
    <property type="nucleotide sequence ID" value="NZ_JACHXR010000012.1"/>
</dbReference>
<dbReference type="InterPro" id="IPR050469">
    <property type="entry name" value="Diguanylate_Cyclase"/>
</dbReference>
<organism evidence="6 7">
    <name type="scientific">Halomonas stenophila</name>
    <dbReference type="NCBI Taxonomy" id="795312"/>
    <lineage>
        <taxon>Bacteria</taxon>
        <taxon>Pseudomonadati</taxon>
        <taxon>Pseudomonadota</taxon>
        <taxon>Gammaproteobacteria</taxon>
        <taxon>Oceanospirillales</taxon>
        <taxon>Halomonadaceae</taxon>
        <taxon>Halomonas</taxon>
    </lineage>
</organism>
<dbReference type="Proteomes" id="UP000518892">
    <property type="component" value="Unassembled WGS sequence"/>
</dbReference>
<feature type="transmembrane region" description="Helical" evidence="4">
    <location>
        <begin position="51"/>
        <end position="68"/>
    </location>
</feature>
<dbReference type="GO" id="GO:1902201">
    <property type="term" value="P:negative regulation of bacterial-type flagellum-dependent cell motility"/>
    <property type="evidence" value="ECO:0007669"/>
    <property type="project" value="TreeGrafter"/>
</dbReference>
<evidence type="ECO:0000256" key="1">
    <source>
        <dbReference type="ARBA" id="ARBA00001946"/>
    </source>
</evidence>
<comment type="cofactor">
    <cofactor evidence="1">
        <name>Mg(2+)</name>
        <dbReference type="ChEBI" id="CHEBI:18420"/>
    </cofactor>
</comment>
<dbReference type="SUPFAM" id="SSF55073">
    <property type="entry name" value="Nucleotide cyclase"/>
    <property type="match status" value="1"/>
</dbReference>
<dbReference type="PANTHER" id="PTHR45138">
    <property type="entry name" value="REGULATORY COMPONENTS OF SENSORY TRANSDUCTION SYSTEM"/>
    <property type="match status" value="1"/>
</dbReference>
<dbReference type="FunFam" id="3.30.70.270:FF:000001">
    <property type="entry name" value="Diguanylate cyclase domain protein"/>
    <property type="match status" value="1"/>
</dbReference>
<evidence type="ECO:0000256" key="3">
    <source>
        <dbReference type="ARBA" id="ARBA00034247"/>
    </source>
</evidence>
<name>A0A7W5EXZ3_9GAMM</name>
<dbReference type="InterPro" id="IPR043128">
    <property type="entry name" value="Rev_trsase/Diguanyl_cyclase"/>
</dbReference>
<comment type="catalytic activity">
    <reaction evidence="3">
        <text>2 GTP = 3',3'-c-di-GMP + 2 diphosphate</text>
        <dbReference type="Rhea" id="RHEA:24898"/>
        <dbReference type="ChEBI" id="CHEBI:33019"/>
        <dbReference type="ChEBI" id="CHEBI:37565"/>
        <dbReference type="ChEBI" id="CHEBI:58805"/>
        <dbReference type="EC" id="2.7.7.65"/>
    </reaction>
</comment>
<dbReference type="InterPro" id="IPR000160">
    <property type="entry name" value="GGDEF_dom"/>
</dbReference>
<gene>
    <name evidence="6" type="ORF">FHR97_003268</name>
</gene>
<feature type="domain" description="GGDEF" evidence="5">
    <location>
        <begin position="220"/>
        <end position="344"/>
    </location>
</feature>
<reference evidence="6 7" key="1">
    <citation type="submission" date="2020-08" db="EMBL/GenBank/DDBJ databases">
        <title>Genomic Encyclopedia of Type Strains, Phase III (KMG-III): the genomes of soil and plant-associated and newly described type strains.</title>
        <authorList>
            <person name="Whitman W."/>
        </authorList>
    </citation>
    <scope>NUCLEOTIDE SEQUENCE [LARGE SCALE GENOMIC DNA]</scope>
    <source>
        <strain evidence="6 7">CECT 7744</strain>
    </source>
</reference>
<keyword evidence="4" id="KW-0812">Transmembrane</keyword>
<dbReference type="PROSITE" id="PS50887">
    <property type="entry name" value="GGDEF"/>
    <property type="match status" value="1"/>
</dbReference>
<keyword evidence="4" id="KW-0472">Membrane</keyword>
<dbReference type="NCBIfam" id="TIGR00254">
    <property type="entry name" value="GGDEF"/>
    <property type="match status" value="1"/>
</dbReference>
<feature type="transmembrane region" description="Helical" evidence="4">
    <location>
        <begin position="110"/>
        <end position="142"/>
    </location>
</feature>
<evidence type="ECO:0000256" key="4">
    <source>
        <dbReference type="SAM" id="Phobius"/>
    </source>
</evidence>
<dbReference type="Pfam" id="PF00990">
    <property type="entry name" value="GGDEF"/>
    <property type="match status" value="1"/>
</dbReference>
<evidence type="ECO:0000313" key="7">
    <source>
        <dbReference type="Proteomes" id="UP000518892"/>
    </source>
</evidence>
<dbReference type="SMART" id="SM00267">
    <property type="entry name" value="GGDEF"/>
    <property type="match status" value="1"/>
</dbReference>
<dbReference type="GO" id="GO:0043709">
    <property type="term" value="P:cell adhesion involved in single-species biofilm formation"/>
    <property type="evidence" value="ECO:0007669"/>
    <property type="project" value="TreeGrafter"/>
</dbReference>
<protein>
    <recommendedName>
        <fullName evidence="2">diguanylate cyclase</fullName>
        <ecNumber evidence="2">2.7.7.65</ecNumber>
    </recommendedName>
</protein>
<feature type="transmembrane region" description="Helical" evidence="4">
    <location>
        <begin position="80"/>
        <end position="98"/>
    </location>
</feature>
<comment type="caution">
    <text evidence="6">The sequence shown here is derived from an EMBL/GenBank/DDBJ whole genome shotgun (WGS) entry which is preliminary data.</text>
</comment>
<dbReference type="InterPro" id="IPR029787">
    <property type="entry name" value="Nucleotide_cyclase"/>
</dbReference>
<feature type="transmembrane region" description="Helical" evidence="4">
    <location>
        <begin position="154"/>
        <end position="176"/>
    </location>
</feature>
<dbReference type="PANTHER" id="PTHR45138:SF9">
    <property type="entry name" value="DIGUANYLATE CYCLASE DGCM-RELATED"/>
    <property type="match status" value="1"/>
</dbReference>
<dbReference type="AlphaFoldDB" id="A0A7W5EXZ3"/>
<evidence type="ECO:0000313" key="6">
    <source>
        <dbReference type="EMBL" id="MBB3232400.1"/>
    </source>
</evidence>
<accession>A0A7W5EXZ3</accession>
<dbReference type="EMBL" id="JACHXR010000012">
    <property type="protein sequence ID" value="MBB3232400.1"/>
    <property type="molecule type" value="Genomic_DNA"/>
</dbReference>
<evidence type="ECO:0000259" key="5">
    <source>
        <dbReference type="PROSITE" id="PS50887"/>
    </source>
</evidence>
<dbReference type="EC" id="2.7.7.65" evidence="2"/>
<dbReference type="Gene3D" id="3.30.70.270">
    <property type="match status" value="1"/>
</dbReference>
<dbReference type="CDD" id="cd01949">
    <property type="entry name" value="GGDEF"/>
    <property type="match status" value="1"/>
</dbReference>
<feature type="transmembrane region" description="Helical" evidence="4">
    <location>
        <begin position="21"/>
        <end position="45"/>
    </location>
</feature>
<sequence length="348" mass="38155">MKGNDPLPPLSWDSRRIQLQGFMTGLHQLEWLLVTLIVLYLAIIGAPDENSHWLLITTALYFGFSLIASRLQFFGSRHRWLLAIHTWVMIGFITWFLHSTQGVSGPLTSLYLLAVVTSALTLGVLATMLEVMVIGACVLLLFELGDQNLTAPSNLSLVSINLIAFLIVGYLTSALVDGIQVSNRMLLEMASRDPLTGLFNRRAFNDLVQPIHAMARRSRRPYSIVVIDMDGLKDINDTQGHGAGDHIITALAQQLTDHTRSSDLLARYGGDEFVIMLPDTDARGAVRMLHRLITDPGEQASPISIGVASYPEHGDSFESLFAHADQAMYASKASGGNRIRVHGAPQAA</sequence>
<dbReference type="GO" id="GO:0005886">
    <property type="term" value="C:plasma membrane"/>
    <property type="evidence" value="ECO:0007669"/>
    <property type="project" value="TreeGrafter"/>
</dbReference>
<evidence type="ECO:0000256" key="2">
    <source>
        <dbReference type="ARBA" id="ARBA00012528"/>
    </source>
</evidence>
<proteinExistence type="predicted"/>